<protein>
    <submittedName>
        <fullName evidence="1">Predicted protein</fullName>
    </submittedName>
</protein>
<proteinExistence type="predicted"/>
<accession>D2VYC4</accession>
<dbReference type="Proteomes" id="UP000006671">
    <property type="component" value="Unassembled WGS sequence"/>
</dbReference>
<evidence type="ECO:0000313" key="1">
    <source>
        <dbReference type="EMBL" id="EFC38181.1"/>
    </source>
</evidence>
<evidence type="ECO:0000313" key="2">
    <source>
        <dbReference type="Proteomes" id="UP000006671"/>
    </source>
</evidence>
<sequence>MSPYPTTGFGFHSIGKFLKQGDDKSLLPHFQQAENTSNIFILRRYRWFLVGVFVCFFMCFVRWNTNSEDEINNNTVIITSDHKIGNKIESMQTHSTLVVSEQGIRLEPEVKQVPMVKEDPKHTFTGILLHFKRRNGIKKILSMMIKYPFISQVIVWNNNPDVSITHQNLIEDYLSDGEKSKTLEKYKEMVFIHNHNENIKDKAKYLACELANTTACFYCDDDWDITRYANALLADFYNEPSVMHSVTEPYTYYTNLVWSFYDSNINLHTAFAWIGCGSMFLKSLAVNHLQKVDKFLESNPKLKNLVPLSDIFFSIWQNNAPSQIVANIAEISVEKENVAFSSQGGFLQLQHESSMMAIKILHDELTYNSFFTIFPKKEIENPFPLFLKSPSSKDSFLFYSDLFPFLLKNVSFDITNHVHAKRSTRDNLPQGADVDFFYNNNPTRAVDSDPSSCWQSNRNVGMDSFFGVDLYSVVTDIAIEIIYSHTKDFHATLKTRHSIDRKNWVDTSAASYESNNFSRHSFKDSVRYIEFFTQTGSRNKFGICDFKVFKNGTSI</sequence>
<keyword evidence="2" id="KW-1185">Reference proteome</keyword>
<gene>
    <name evidence="1" type="ORF">NAEGRDRAFT_74070</name>
</gene>
<dbReference type="EMBL" id="GG738910">
    <property type="protein sequence ID" value="EFC38181.1"/>
    <property type="molecule type" value="Genomic_DNA"/>
</dbReference>
<dbReference type="VEuPathDB" id="AmoebaDB:NAEGRDRAFT_74070"/>
<dbReference type="Gene3D" id="2.60.120.260">
    <property type="entry name" value="Galactose-binding domain-like"/>
    <property type="match status" value="1"/>
</dbReference>
<dbReference type="InterPro" id="IPR008979">
    <property type="entry name" value="Galactose-bd-like_sf"/>
</dbReference>
<dbReference type="InParanoid" id="D2VYC4"/>
<dbReference type="GeneID" id="8853863"/>
<dbReference type="OrthoDB" id="1684102at2759"/>
<dbReference type="KEGG" id="ngr:NAEGRDRAFT_74070"/>
<dbReference type="RefSeq" id="XP_002670925.1">
    <property type="nucleotide sequence ID" value="XM_002670879.1"/>
</dbReference>
<dbReference type="Gene3D" id="3.90.550.10">
    <property type="entry name" value="Spore Coat Polysaccharide Biosynthesis Protein SpsA, Chain A"/>
    <property type="match status" value="1"/>
</dbReference>
<name>D2VYC4_NAEGR</name>
<dbReference type="eggNOG" id="ENOG502S5RH">
    <property type="taxonomic scope" value="Eukaryota"/>
</dbReference>
<dbReference type="SUPFAM" id="SSF49785">
    <property type="entry name" value="Galactose-binding domain-like"/>
    <property type="match status" value="1"/>
</dbReference>
<reference evidence="1 2" key="1">
    <citation type="journal article" date="2010" name="Cell">
        <title>The genome of Naegleria gruberi illuminates early eukaryotic versatility.</title>
        <authorList>
            <person name="Fritz-Laylin L.K."/>
            <person name="Prochnik S.E."/>
            <person name="Ginger M.L."/>
            <person name="Dacks J.B."/>
            <person name="Carpenter M.L."/>
            <person name="Field M.C."/>
            <person name="Kuo A."/>
            <person name="Paredez A."/>
            <person name="Chapman J."/>
            <person name="Pham J."/>
            <person name="Shu S."/>
            <person name="Neupane R."/>
            <person name="Cipriano M."/>
            <person name="Mancuso J."/>
            <person name="Tu H."/>
            <person name="Salamov A."/>
            <person name="Lindquist E."/>
            <person name="Shapiro H."/>
            <person name="Lucas S."/>
            <person name="Grigoriev I.V."/>
            <person name="Cande W.Z."/>
            <person name="Fulton C."/>
            <person name="Rokhsar D.S."/>
            <person name="Dawson S.C."/>
        </authorList>
    </citation>
    <scope>NUCLEOTIDE SEQUENCE [LARGE SCALE GENOMIC DNA]</scope>
    <source>
        <strain evidence="1 2">NEG-M</strain>
    </source>
</reference>
<dbReference type="AlphaFoldDB" id="D2VYC4"/>
<organism evidence="2">
    <name type="scientific">Naegleria gruberi</name>
    <name type="common">Amoeba</name>
    <dbReference type="NCBI Taxonomy" id="5762"/>
    <lineage>
        <taxon>Eukaryota</taxon>
        <taxon>Discoba</taxon>
        <taxon>Heterolobosea</taxon>
        <taxon>Tetramitia</taxon>
        <taxon>Eutetramitia</taxon>
        <taxon>Vahlkampfiidae</taxon>
        <taxon>Naegleria</taxon>
    </lineage>
</organism>
<dbReference type="InterPro" id="IPR029044">
    <property type="entry name" value="Nucleotide-diphossugar_trans"/>
</dbReference>